<dbReference type="InterPro" id="IPR036691">
    <property type="entry name" value="Endo/exonu/phosph_ase_sf"/>
</dbReference>
<keyword evidence="1" id="KW-0808">Transferase</keyword>
<dbReference type="Gene3D" id="3.60.10.10">
    <property type="entry name" value="Endonuclease/exonuclease/phosphatase"/>
    <property type="match status" value="1"/>
</dbReference>
<comment type="caution">
    <text evidence="1">The sequence shown here is derived from an EMBL/GenBank/DDBJ whole genome shotgun (WGS) entry which is preliminary data.</text>
</comment>
<keyword evidence="2" id="KW-1185">Reference proteome</keyword>
<name>A0AAV4C7A4_9GAST</name>
<reference evidence="1 2" key="1">
    <citation type="journal article" date="2021" name="Elife">
        <title>Chloroplast acquisition without the gene transfer in kleptoplastic sea slugs, Plakobranchus ocellatus.</title>
        <authorList>
            <person name="Maeda T."/>
            <person name="Takahashi S."/>
            <person name="Yoshida T."/>
            <person name="Shimamura S."/>
            <person name="Takaki Y."/>
            <person name="Nagai Y."/>
            <person name="Toyoda A."/>
            <person name="Suzuki Y."/>
            <person name="Arimoto A."/>
            <person name="Ishii H."/>
            <person name="Satoh N."/>
            <person name="Nishiyama T."/>
            <person name="Hasebe M."/>
            <person name="Maruyama T."/>
            <person name="Minagawa J."/>
            <person name="Obokata J."/>
            <person name="Shigenobu S."/>
        </authorList>
    </citation>
    <scope>NUCLEOTIDE SEQUENCE [LARGE SCALE GENOMIC DNA]</scope>
</reference>
<keyword evidence="1" id="KW-0695">RNA-directed DNA polymerase</keyword>
<dbReference type="GO" id="GO:0003964">
    <property type="term" value="F:RNA-directed DNA polymerase activity"/>
    <property type="evidence" value="ECO:0007669"/>
    <property type="project" value="UniProtKB-KW"/>
</dbReference>
<accession>A0AAV4C7A4</accession>
<dbReference type="Proteomes" id="UP000735302">
    <property type="component" value="Unassembled WGS sequence"/>
</dbReference>
<dbReference type="EMBL" id="BLXT01005922">
    <property type="protein sequence ID" value="GFO27378.1"/>
    <property type="molecule type" value="Genomic_DNA"/>
</dbReference>
<protein>
    <submittedName>
        <fullName evidence="1">Reverse transcriptase</fullName>
    </submittedName>
</protein>
<organism evidence="1 2">
    <name type="scientific">Plakobranchus ocellatus</name>
    <dbReference type="NCBI Taxonomy" id="259542"/>
    <lineage>
        <taxon>Eukaryota</taxon>
        <taxon>Metazoa</taxon>
        <taxon>Spiralia</taxon>
        <taxon>Lophotrochozoa</taxon>
        <taxon>Mollusca</taxon>
        <taxon>Gastropoda</taxon>
        <taxon>Heterobranchia</taxon>
        <taxon>Euthyneura</taxon>
        <taxon>Panpulmonata</taxon>
        <taxon>Sacoglossa</taxon>
        <taxon>Placobranchoidea</taxon>
        <taxon>Plakobranchidae</taxon>
        <taxon>Plakobranchus</taxon>
    </lineage>
</organism>
<keyword evidence="1" id="KW-0548">Nucleotidyltransferase</keyword>
<gene>
    <name evidence="1" type="ORF">PoB_005388300</name>
</gene>
<sequence>MAVVALQQCRLRKGQSPPRCYTLLLPQAGSPGGAAVLIRNRNRFSENVFNTGLHTAAATISLEKTLTVCFLYLLPDTPMSKISPAELFEQLPKPFLVLGDFNAHSHV</sequence>
<dbReference type="AlphaFoldDB" id="A0AAV4C7A4"/>
<evidence type="ECO:0000313" key="1">
    <source>
        <dbReference type="EMBL" id="GFO27378.1"/>
    </source>
</evidence>
<proteinExistence type="predicted"/>
<evidence type="ECO:0000313" key="2">
    <source>
        <dbReference type="Proteomes" id="UP000735302"/>
    </source>
</evidence>
<dbReference type="SUPFAM" id="SSF56219">
    <property type="entry name" value="DNase I-like"/>
    <property type="match status" value="1"/>
</dbReference>